<comment type="caution">
    <text evidence="1">The sequence shown here is derived from an EMBL/GenBank/DDBJ whole genome shotgun (WGS) entry which is preliminary data.</text>
</comment>
<dbReference type="Proteomes" id="UP001156670">
    <property type="component" value="Unassembled WGS sequence"/>
</dbReference>
<reference evidence="2" key="1">
    <citation type="journal article" date="2019" name="Int. J. Syst. Evol. Microbiol.">
        <title>The Global Catalogue of Microorganisms (GCM) 10K type strain sequencing project: providing services to taxonomists for standard genome sequencing and annotation.</title>
        <authorList>
            <consortium name="The Broad Institute Genomics Platform"/>
            <consortium name="The Broad Institute Genome Sequencing Center for Infectious Disease"/>
            <person name="Wu L."/>
            <person name="Ma J."/>
        </authorList>
    </citation>
    <scope>NUCLEOTIDE SEQUENCE [LARGE SCALE GENOMIC DNA]</scope>
    <source>
        <strain evidence="2">NBRC 111980</strain>
    </source>
</reference>
<sequence>MGKTAQYGPVFSRKRVGMERGGPTDLLPLPSEEKIEVKGQSCESGASEFASMLFYRKIVPSPGPSPQGERGGSYHFSS</sequence>
<accession>A0ABQ5XP35</accession>
<keyword evidence="2" id="KW-1185">Reference proteome</keyword>
<gene>
    <name evidence="1" type="ORF">GCM10007901_20830</name>
</gene>
<organism evidence="1 2">
    <name type="scientific">Dyella acidisoli</name>
    <dbReference type="NCBI Taxonomy" id="1867834"/>
    <lineage>
        <taxon>Bacteria</taxon>
        <taxon>Pseudomonadati</taxon>
        <taxon>Pseudomonadota</taxon>
        <taxon>Gammaproteobacteria</taxon>
        <taxon>Lysobacterales</taxon>
        <taxon>Rhodanobacteraceae</taxon>
        <taxon>Dyella</taxon>
    </lineage>
</organism>
<evidence type="ECO:0000313" key="1">
    <source>
        <dbReference type="EMBL" id="GLQ93132.1"/>
    </source>
</evidence>
<protein>
    <submittedName>
        <fullName evidence="1">Uncharacterized protein</fullName>
    </submittedName>
</protein>
<dbReference type="EMBL" id="BSOB01000017">
    <property type="protein sequence ID" value="GLQ93132.1"/>
    <property type="molecule type" value="Genomic_DNA"/>
</dbReference>
<name>A0ABQ5XP35_9GAMM</name>
<proteinExistence type="predicted"/>
<evidence type="ECO:0000313" key="2">
    <source>
        <dbReference type="Proteomes" id="UP001156670"/>
    </source>
</evidence>